<dbReference type="SUPFAM" id="SSF54171">
    <property type="entry name" value="DNA-binding domain"/>
    <property type="match status" value="1"/>
</dbReference>
<dbReference type="EnsemblPlants" id="Kaladp0069s0103.1.v1.1">
    <property type="protein sequence ID" value="Kaladp0069s0103.1.v1.1.CDS.1"/>
    <property type="gene ID" value="Kaladp0069s0103.v1.1"/>
</dbReference>
<feature type="compositionally biased region" description="Polar residues" evidence="6">
    <location>
        <begin position="10"/>
        <end position="27"/>
    </location>
</feature>
<reference evidence="8" key="1">
    <citation type="submission" date="2021-01" db="UniProtKB">
        <authorList>
            <consortium name="EnsemblPlants"/>
        </authorList>
    </citation>
    <scope>IDENTIFICATION</scope>
</reference>
<feature type="region of interest" description="Disordered" evidence="6">
    <location>
        <begin position="1"/>
        <end position="27"/>
    </location>
</feature>
<evidence type="ECO:0000259" key="7">
    <source>
        <dbReference type="PROSITE" id="PS51032"/>
    </source>
</evidence>
<dbReference type="InterPro" id="IPR001471">
    <property type="entry name" value="AP2/ERF_dom"/>
</dbReference>
<name>A0A7N0UIV7_KALFE</name>
<dbReference type="GO" id="GO:0009873">
    <property type="term" value="P:ethylene-activated signaling pathway"/>
    <property type="evidence" value="ECO:0007669"/>
    <property type="project" value="InterPro"/>
</dbReference>
<dbReference type="PROSITE" id="PS51032">
    <property type="entry name" value="AP2_ERF"/>
    <property type="match status" value="1"/>
</dbReference>
<dbReference type="Proteomes" id="UP000594263">
    <property type="component" value="Unplaced"/>
</dbReference>
<accession>A0A7N0UIV7</accession>
<dbReference type="GO" id="GO:0003677">
    <property type="term" value="F:DNA binding"/>
    <property type="evidence" value="ECO:0007669"/>
    <property type="project" value="UniProtKB-KW"/>
</dbReference>
<dbReference type="InterPro" id="IPR036955">
    <property type="entry name" value="AP2/ERF_dom_sf"/>
</dbReference>
<evidence type="ECO:0000256" key="5">
    <source>
        <dbReference type="ARBA" id="ARBA00023242"/>
    </source>
</evidence>
<evidence type="ECO:0000313" key="9">
    <source>
        <dbReference type="Proteomes" id="UP000594263"/>
    </source>
</evidence>
<dbReference type="PANTHER" id="PTHR31190:SF72">
    <property type="entry name" value="AP2 DOMAIN CONTAINING PROTEIN, EXPRESSED"/>
    <property type="match status" value="1"/>
</dbReference>
<dbReference type="OMA" id="STCEWDE"/>
<evidence type="ECO:0000256" key="4">
    <source>
        <dbReference type="ARBA" id="ARBA00023163"/>
    </source>
</evidence>
<dbReference type="AlphaFoldDB" id="A0A7N0UIV7"/>
<dbReference type="PANTHER" id="PTHR31190">
    <property type="entry name" value="DNA-BINDING DOMAIN"/>
    <property type="match status" value="1"/>
</dbReference>
<protein>
    <recommendedName>
        <fullName evidence="7">AP2/ERF domain-containing protein</fullName>
    </recommendedName>
</protein>
<evidence type="ECO:0000256" key="6">
    <source>
        <dbReference type="SAM" id="MobiDB-lite"/>
    </source>
</evidence>
<dbReference type="Gene3D" id="3.30.730.10">
    <property type="entry name" value="AP2/ERF domain"/>
    <property type="match status" value="1"/>
</dbReference>
<organism evidence="8 9">
    <name type="scientific">Kalanchoe fedtschenkoi</name>
    <name type="common">Lavender scallops</name>
    <name type="synonym">South American air plant</name>
    <dbReference type="NCBI Taxonomy" id="63787"/>
    <lineage>
        <taxon>Eukaryota</taxon>
        <taxon>Viridiplantae</taxon>
        <taxon>Streptophyta</taxon>
        <taxon>Embryophyta</taxon>
        <taxon>Tracheophyta</taxon>
        <taxon>Spermatophyta</taxon>
        <taxon>Magnoliopsida</taxon>
        <taxon>eudicotyledons</taxon>
        <taxon>Gunneridae</taxon>
        <taxon>Pentapetalae</taxon>
        <taxon>Saxifragales</taxon>
        <taxon>Crassulaceae</taxon>
        <taxon>Kalanchoe</taxon>
    </lineage>
</organism>
<dbReference type="GO" id="GO:0003700">
    <property type="term" value="F:DNA-binding transcription factor activity"/>
    <property type="evidence" value="ECO:0007669"/>
    <property type="project" value="InterPro"/>
</dbReference>
<sequence length="229" mass="25273">MASKFPPFNCSVSSWESDFSPQSSFGSWESDFSWESYSLMPDSMSMSIHSMPLHSTESTHPLTAAAPAEQAECETEEYKEVTSSAAERKAGKQKSYRGVRRRPWGKFAAEIRDSTRNGIRVWIGTFDNAEAAALAYDQAAFAMKGSAATLNFPAEVVRESMSGVMDAGERGSPVLALKRRHSMRRRSASGCSRVGKKLKEAGEEQRKQSVVVFEDLGAEYLEQLLSSCQ</sequence>
<feature type="domain" description="AP2/ERF" evidence="7">
    <location>
        <begin position="95"/>
        <end position="153"/>
    </location>
</feature>
<keyword evidence="3" id="KW-0238">DNA-binding</keyword>
<dbReference type="Gramene" id="Kaladp0069s0103.1.v1.1">
    <property type="protein sequence ID" value="Kaladp0069s0103.1.v1.1.CDS.1"/>
    <property type="gene ID" value="Kaladp0069s0103.v1.1"/>
</dbReference>
<keyword evidence="9" id="KW-1185">Reference proteome</keyword>
<proteinExistence type="predicted"/>
<dbReference type="GO" id="GO:0005634">
    <property type="term" value="C:nucleus"/>
    <property type="evidence" value="ECO:0007669"/>
    <property type="project" value="UniProtKB-SubCell"/>
</dbReference>
<dbReference type="SMART" id="SM00380">
    <property type="entry name" value="AP2"/>
    <property type="match status" value="1"/>
</dbReference>
<dbReference type="FunFam" id="3.30.730.10:FF:000001">
    <property type="entry name" value="Ethylene-responsive transcription factor 2"/>
    <property type="match status" value="1"/>
</dbReference>
<comment type="subcellular location">
    <subcellularLocation>
        <location evidence="1">Nucleus</location>
    </subcellularLocation>
</comment>
<evidence type="ECO:0000313" key="8">
    <source>
        <dbReference type="EnsemblPlants" id="Kaladp0069s0103.1.v1.1.CDS.1"/>
    </source>
</evidence>
<dbReference type="InterPro" id="IPR044808">
    <property type="entry name" value="ERF_plant"/>
</dbReference>
<keyword evidence="5" id="KW-0539">Nucleus</keyword>
<keyword evidence="4" id="KW-0804">Transcription</keyword>
<evidence type="ECO:0000256" key="1">
    <source>
        <dbReference type="ARBA" id="ARBA00004123"/>
    </source>
</evidence>
<dbReference type="PRINTS" id="PR00367">
    <property type="entry name" value="ETHRSPELEMNT"/>
</dbReference>
<evidence type="ECO:0000256" key="2">
    <source>
        <dbReference type="ARBA" id="ARBA00023015"/>
    </source>
</evidence>
<dbReference type="InterPro" id="IPR016177">
    <property type="entry name" value="DNA-bd_dom_sf"/>
</dbReference>
<evidence type="ECO:0000256" key="3">
    <source>
        <dbReference type="ARBA" id="ARBA00023125"/>
    </source>
</evidence>
<dbReference type="Pfam" id="PF00847">
    <property type="entry name" value="AP2"/>
    <property type="match status" value="1"/>
</dbReference>
<dbReference type="CDD" id="cd00018">
    <property type="entry name" value="AP2"/>
    <property type="match status" value="1"/>
</dbReference>
<keyword evidence="2" id="KW-0805">Transcription regulation</keyword>